<evidence type="ECO:0000313" key="11">
    <source>
        <dbReference type="Proteomes" id="UP000241421"/>
    </source>
</evidence>
<dbReference type="InterPro" id="IPR001915">
    <property type="entry name" value="Peptidase_M48"/>
</dbReference>
<comment type="cofactor">
    <cofactor evidence="6">
        <name>Zn(2+)</name>
        <dbReference type="ChEBI" id="CHEBI:29105"/>
    </cofactor>
    <text evidence="6">Binds 1 zinc ion per subunit.</text>
</comment>
<dbReference type="PANTHER" id="PTHR22726">
    <property type="entry name" value="METALLOENDOPEPTIDASE OMA1"/>
    <property type="match status" value="1"/>
</dbReference>
<reference evidence="10 11" key="1">
    <citation type="submission" date="2018-04" db="EMBL/GenBank/DDBJ databases">
        <title>Massilia violaceinigra sp. nov., a novel purple-pigmented bacterium isolated from Tianshan glacier, Xinjiang, China.</title>
        <authorList>
            <person name="Wang H."/>
        </authorList>
    </citation>
    <scope>NUCLEOTIDE SEQUENCE [LARGE SCALE GENOMIC DNA]</scope>
    <source>
        <strain evidence="10 11">B448-2</strain>
    </source>
</reference>
<gene>
    <name evidence="10" type="ORF">C7C56_008525</name>
</gene>
<keyword evidence="3 6" id="KW-0378">Hydrolase</keyword>
<feature type="compositionally biased region" description="Low complexity" evidence="7">
    <location>
        <begin position="309"/>
        <end position="325"/>
    </location>
</feature>
<organism evidence="10 11">
    <name type="scientific">Massilia glaciei</name>
    <dbReference type="NCBI Taxonomy" id="1524097"/>
    <lineage>
        <taxon>Bacteria</taxon>
        <taxon>Pseudomonadati</taxon>
        <taxon>Pseudomonadota</taxon>
        <taxon>Betaproteobacteria</taxon>
        <taxon>Burkholderiales</taxon>
        <taxon>Oxalobacteraceae</taxon>
        <taxon>Telluria group</taxon>
        <taxon>Massilia</taxon>
    </lineage>
</organism>
<keyword evidence="5 6" id="KW-0482">Metalloprotease</keyword>
<evidence type="ECO:0000256" key="5">
    <source>
        <dbReference type="ARBA" id="ARBA00023049"/>
    </source>
</evidence>
<dbReference type="CDD" id="cd07332">
    <property type="entry name" value="M48C_Oma1_like"/>
    <property type="match status" value="1"/>
</dbReference>
<dbReference type="GO" id="GO:0016020">
    <property type="term" value="C:membrane"/>
    <property type="evidence" value="ECO:0007669"/>
    <property type="project" value="TreeGrafter"/>
</dbReference>
<feature type="domain" description="Peptidase M48" evidence="8">
    <location>
        <begin position="154"/>
        <end position="355"/>
    </location>
</feature>
<dbReference type="GO" id="GO:0051603">
    <property type="term" value="P:proteolysis involved in protein catabolic process"/>
    <property type="evidence" value="ECO:0007669"/>
    <property type="project" value="TreeGrafter"/>
</dbReference>
<dbReference type="RefSeq" id="WP_106757014.1">
    <property type="nucleotide sequence ID" value="NZ_PXWF02000117.1"/>
</dbReference>
<feature type="compositionally biased region" description="Acidic residues" evidence="7">
    <location>
        <begin position="326"/>
        <end position="337"/>
    </location>
</feature>
<dbReference type="AlphaFoldDB" id="A0A2U2HNI3"/>
<dbReference type="Pfam" id="PF23368">
    <property type="entry name" value="DUF7092"/>
    <property type="match status" value="1"/>
</dbReference>
<keyword evidence="2" id="KW-0479">Metal-binding</keyword>
<dbReference type="EMBL" id="PXWF02000117">
    <property type="protein sequence ID" value="PWF49071.1"/>
    <property type="molecule type" value="Genomic_DNA"/>
</dbReference>
<proteinExistence type="inferred from homology"/>
<dbReference type="PANTHER" id="PTHR22726:SF1">
    <property type="entry name" value="METALLOENDOPEPTIDASE OMA1, MITOCHONDRIAL"/>
    <property type="match status" value="1"/>
</dbReference>
<dbReference type="GO" id="GO:0004222">
    <property type="term" value="F:metalloendopeptidase activity"/>
    <property type="evidence" value="ECO:0007669"/>
    <property type="project" value="InterPro"/>
</dbReference>
<evidence type="ECO:0000259" key="8">
    <source>
        <dbReference type="Pfam" id="PF01435"/>
    </source>
</evidence>
<sequence>MIEASYFDGRSTRRHPVTVVIHKRVISIRGAGIHRTIRMSQMEISERLARAPRVMRFPDGAFIEADGPGLTKMLASNRYLEPWVVRWQNNWPLSLLALVCLLASLVSGYQWGVPWAADQIAARVPVALDQRLGEGELALLDAGMLGPSTLPGAEQARLRRMFAQLAQPDGRRTPYQIVFRDSQIGPNAFAIPNGTIVMTDQMVRLAANDRAVMGVLAHELGHLQRRHGVRGLIQTLGVAALVNLWTGDLTSLASMAPALLLDQKYSRDFERESDQYAIAMLRRNRMALAPMADMFARFSHPDALRAAMARAEGAGEAAQEAAQEAPQEEQEIEEEAQDYFSSHPSDKERIGRLRNADVGL</sequence>
<dbReference type="Pfam" id="PF01435">
    <property type="entry name" value="Peptidase_M48"/>
    <property type="match status" value="1"/>
</dbReference>
<feature type="region of interest" description="Disordered" evidence="7">
    <location>
        <begin position="309"/>
        <end position="360"/>
    </location>
</feature>
<feature type="domain" description="DUF7092" evidence="9">
    <location>
        <begin position="1"/>
        <end position="75"/>
    </location>
</feature>
<evidence type="ECO:0000256" key="2">
    <source>
        <dbReference type="ARBA" id="ARBA00022723"/>
    </source>
</evidence>
<dbReference type="GO" id="GO:0046872">
    <property type="term" value="F:metal ion binding"/>
    <property type="evidence" value="ECO:0007669"/>
    <property type="project" value="UniProtKB-KW"/>
</dbReference>
<comment type="caution">
    <text evidence="10">The sequence shown here is derived from an EMBL/GenBank/DDBJ whole genome shotgun (WGS) entry which is preliminary data.</text>
</comment>
<evidence type="ECO:0000256" key="7">
    <source>
        <dbReference type="SAM" id="MobiDB-lite"/>
    </source>
</evidence>
<evidence type="ECO:0000256" key="6">
    <source>
        <dbReference type="RuleBase" id="RU003983"/>
    </source>
</evidence>
<dbReference type="OrthoDB" id="9810445at2"/>
<keyword evidence="1 6" id="KW-0645">Protease</keyword>
<protein>
    <submittedName>
        <fullName evidence="10">Uncharacterized protein</fullName>
    </submittedName>
</protein>
<dbReference type="InterPro" id="IPR055518">
    <property type="entry name" value="DUF7092"/>
</dbReference>
<dbReference type="Gene3D" id="3.30.2010.10">
    <property type="entry name" value="Metalloproteases ('zincins'), catalytic domain"/>
    <property type="match status" value="1"/>
</dbReference>
<evidence type="ECO:0000259" key="9">
    <source>
        <dbReference type="Pfam" id="PF23368"/>
    </source>
</evidence>
<evidence type="ECO:0000313" key="10">
    <source>
        <dbReference type="EMBL" id="PWF49071.1"/>
    </source>
</evidence>
<evidence type="ECO:0000256" key="4">
    <source>
        <dbReference type="ARBA" id="ARBA00022833"/>
    </source>
</evidence>
<feature type="compositionally biased region" description="Basic and acidic residues" evidence="7">
    <location>
        <begin position="344"/>
        <end position="360"/>
    </location>
</feature>
<keyword evidence="4 6" id="KW-0862">Zinc</keyword>
<evidence type="ECO:0000256" key="1">
    <source>
        <dbReference type="ARBA" id="ARBA00022670"/>
    </source>
</evidence>
<evidence type="ECO:0000256" key="3">
    <source>
        <dbReference type="ARBA" id="ARBA00022801"/>
    </source>
</evidence>
<name>A0A2U2HNI3_9BURK</name>
<keyword evidence="11" id="KW-1185">Reference proteome</keyword>
<dbReference type="InterPro" id="IPR051156">
    <property type="entry name" value="Mito/Outer_Membr_Metalloprot"/>
</dbReference>
<dbReference type="Proteomes" id="UP000241421">
    <property type="component" value="Unassembled WGS sequence"/>
</dbReference>
<accession>A0A2U2HNI3</accession>
<comment type="similarity">
    <text evidence="6">Belongs to the peptidase M48 family.</text>
</comment>